<evidence type="ECO:0000313" key="3">
    <source>
        <dbReference type="Proteomes" id="UP000675554"/>
    </source>
</evidence>
<dbReference type="InterPro" id="IPR007278">
    <property type="entry name" value="DUF397"/>
</dbReference>
<evidence type="ECO:0000313" key="2">
    <source>
        <dbReference type="EMBL" id="MBR7676788.1"/>
    </source>
</evidence>
<feature type="non-terminal residue" evidence="2">
    <location>
        <position position="76"/>
    </location>
</feature>
<dbReference type="AlphaFoldDB" id="A0A8T4IYU5"/>
<name>A0A8T4IYU5_9ACTN</name>
<accession>A0A8T4IYU5</accession>
<reference evidence="2" key="1">
    <citation type="submission" date="2021-04" db="EMBL/GenBank/DDBJ databases">
        <title>Sequencing of actinobacteria type strains.</title>
        <authorList>
            <person name="Nguyen G.-S."/>
            <person name="Wentzel A."/>
        </authorList>
    </citation>
    <scope>NUCLEOTIDE SEQUENCE</scope>
    <source>
        <strain evidence="2">DSM 42095</strain>
    </source>
</reference>
<protein>
    <submittedName>
        <fullName evidence="2">DUF397 domain-containing protein</fullName>
    </submittedName>
</protein>
<dbReference type="EMBL" id="JAGSMN010000743">
    <property type="protein sequence ID" value="MBR7676788.1"/>
    <property type="molecule type" value="Genomic_DNA"/>
</dbReference>
<organism evidence="2 3">
    <name type="scientific">Streptomyces daliensis</name>
    <dbReference type="NCBI Taxonomy" id="299421"/>
    <lineage>
        <taxon>Bacteria</taxon>
        <taxon>Bacillati</taxon>
        <taxon>Actinomycetota</taxon>
        <taxon>Actinomycetes</taxon>
        <taxon>Kitasatosporales</taxon>
        <taxon>Streptomycetaceae</taxon>
        <taxon>Streptomyces</taxon>
    </lineage>
</organism>
<feature type="domain" description="DUF397" evidence="1">
    <location>
        <begin position="18"/>
        <end position="72"/>
    </location>
</feature>
<gene>
    <name evidence="2" type="ORF">KDA82_28040</name>
</gene>
<sequence length="76" mass="8085">MTTKNRRTLTAPELKGVDWKTSSYSGGSESQCVEIADATRSHSGIAIRDSKNPAGPALLFGHEAFAGFITGMNEGR</sequence>
<evidence type="ECO:0000259" key="1">
    <source>
        <dbReference type="Pfam" id="PF04149"/>
    </source>
</evidence>
<keyword evidence="3" id="KW-1185">Reference proteome</keyword>
<comment type="caution">
    <text evidence="2">The sequence shown here is derived from an EMBL/GenBank/DDBJ whole genome shotgun (WGS) entry which is preliminary data.</text>
</comment>
<dbReference type="Pfam" id="PF04149">
    <property type="entry name" value="DUF397"/>
    <property type="match status" value="1"/>
</dbReference>
<proteinExistence type="predicted"/>
<dbReference type="Proteomes" id="UP000675554">
    <property type="component" value="Unassembled WGS sequence"/>
</dbReference>